<keyword evidence="8" id="KW-1278">Translocase</keyword>
<evidence type="ECO:0000256" key="8">
    <source>
        <dbReference type="ARBA" id="ARBA00022967"/>
    </source>
</evidence>
<dbReference type="OrthoDB" id="9784450at2"/>
<comment type="similarity">
    <text evidence="2">Belongs to the ABC transporter superfamily.</text>
</comment>
<dbReference type="InterPro" id="IPR017871">
    <property type="entry name" value="ABC_transporter-like_CS"/>
</dbReference>
<evidence type="ECO:0000256" key="7">
    <source>
        <dbReference type="ARBA" id="ARBA00022840"/>
    </source>
</evidence>
<dbReference type="GO" id="GO:0005524">
    <property type="term" value="F:ATP binding"/>
    <property type="evidence" value="ECO:0007669"/>
    <property type="project" value="UniProtKB-KW"/>
</dbReference>
<evidence type="ECO:0000256" key="2">
    <source>
        <dbReference type="ARBA" id="ARBA00005417"/>
    </source>
</evidence>
<gene>
    <name evidence="11" type="ORF">C1H69_14095</name>
</gene>
<dbReference type="GO" id="GO:0016887">
    <property type="term" value="F:ATP hydrolysis activity"/>
    <property type="evidence" value="ECO:0007669"/>
    <property type="project" value="InterPro"/>
</dbReference>
<dbReference type="NCBIfam" id="NF008453">
    <property type="entry name" value="PRK11308.1"/>
    <property type="match status" value="2"/>
</dbReference>
<keyword evidence="6" id="KW-0547">Nucleotide-binding</keyword>
<dbReference type="AlphaFoldDB" id="A0A2N7U1S3"/>
<dbReference type="GO" id="GO:0015833">
    <property type="term" value="P:peptide transport"/>
    <property type="evidence" value="ECO:0007669"/>
    <property type="project" value="InterPro"/>
</dbReference>
<dbReference type="NCBIfam" id="NF007739">
    <property type="entry name" value="PRK10419.1"/>
    <property type="match status" value="2"/>
</dbReference>
<dbReference type="CDD" id="cd03257">
    <property type="entry name" value="ABC_NikE_OppD_transporters"/>
    <property type="match status" value="2"/>
</dbReference>
<dbReference type="Proteomes" id="UP000235803">
    <property type="component" value="Unassembled WGS sequence"/>
</dbReference>
<evidence type="ECO:0000256" key="1">
    <source>
        <dbReference type="ARBA" id="ARBA00004417"/>
    </source>
</evidence>
<feature type="domain" description="ABC transporter" evidence="10">
    <location>
        <begin position="7"/>
        <end position="255"/>
    </location>
</feature>
<organism evidence="11 12">
    <name type="scientific">Billgrantia endophytica</name>
    <dbReference type="NCBI Taxonomy" id="2033802"/>
    <lineage>
        <taxon>Bacteria</taxon>
        <taxon>Pseudomonadati</taxon>
        <taxon>Pseudomonadota</taxon>
        <taxon>Gammaproteobacteria</taxon>
        <taxon>Oceanospirillales</taxon>
        <taxon>Halomonadaceae</taxon>
        <taxon>Billgrantia</taxon>
    </lineage>
</organism>
<evidence type="ECO:0000313" key="11">
    <source>
        <dbReference type="EMBL" id="PMR74378.1"/>
    </source>
</evidence>
<dbReference type="PANTHER" id="PTHR43297:SF14">
    <property type="entry name" value="ATPASE AAA-TYPE CORE DOMAIN-CONTAINING PROTEIN"/>
    <property type="match status" value="1"/>
</dbReference>
<dbReference type="InterPro" id="IPR050388">
    <property type="entry name" value="ABC_Ni/Peptide_Import"/>
</dbReference>
<evidence type="ECO:0000256" key="5">
    <source>
        <dbReference type="ARBA" id="ARBA00022519"/>
    </source>
</evidence>
<dbReference type="InterPro" id="IPR003439">
    <property type="entry name" value="ABC_transporter-like_ATP-bd"/>
</dbReference>
<keyword evidence="4" id="KW-1003">Cell membrane</keyword>
<dbReference type="GO" id="GO:0055085">
    <property type="term" value="P:transmembrane transport"/>
    <property type="evidence" value="ECO:0007669"/>
    <property type="project" value="UniProtKB-ARBA"/>
</dbReference>
<evidence type="ECO:0000256" key="3">
    <source>
        <dbReference type="ARBA" id="ARBA00022448"/>
    </source>
</evidence>
<dbReference type="Gene3D" id="3.40.50.300">
    <property type="entry name" value="P-loop containing nucleotide triphosphate hydrolases"/>
    <property type="match status" value="2"/>
</dbReference>
<evidence type="ECO:0000256" key="4">
    <source>
        <dbReference type="ARBA" id="ARBA00022475"/>
    </source>
</evidence>
<dbReference type="PROSITE" id="PS00211">
    <property type="entry name" value="ABC_TRANSPORTER_1"/>
    <property type="match status" value="2"/>
</dbReference>
<keyword evidence="12" id="KW-1185">Reference proteome</keyword>
<comment type="caution">
    <text evidence="11">The sequence shown here is derived from an EMBL/GenBank/DDBJ whole genome shotgun (WGS) entry which is preliminary data.</text>
</comment>
<dbReference type="InterPro" id="IPR027417">
    <property type="entry name" value="P-loop_NTPase"/>
</dbReference>
<dbReference type="FunFam" id="3.40.50.300:FF:000016">
    <property type="entry name" value="Oligopeptide ABC transporter ATP-binding component"/>
    <property type="match status" value="2"/>
</dbReference>
<keyword evidence="3" id="KW-0813">Transport</keyword>
<name>A0A2N7U1S3_9GAMM</name>
<evidence type="ECO:0000313" key="12">
    <source>
        <dbReference type="Proteomes" id="UP000235803"/>
    </source>
</evidence>
<dbReference type="PANTHER" id="PTHR43297">
    <property type="entry name" value="OLIGOPEPTIDE TRANSPORT ATP-BINDING PROTEIN APPD"/>
    <property type="match status" value="1"/>
</dbReference>
<keyword evidence="5" id="KW-0997">Cell inner membrane</keyword>
<feature type="domain" description="ABC transporter" evidence="10">
    <location>
        <begin position="363"/>
        <end position="620"/>
    </location>
</feature>
<dbReference type="RefSeq" id="WP_102654015.1">
    <property type="nucleotide sequence ID" value="NZ_PNRF01000028.1"/>
</dbReference>
<evidence type="ECO:0000256" key="9">
    <source>
        <dbReference type="ARBA" id="ARBA00023136"/>
    </source>
</evidence>
<comment type="subcellular location">
    <subcellularLocation>
        <location evidence="1">Cell inner membrane</location>
        <topology evidence="1">Peripheral membrane protein</topology>
    </subcellularLocation>
</comment>
<keyword evidence="9" id="KW-0472">Membrane</keyword>
<protein>
    <submittedName>
        <fullName evidence="11">ABC transporter ATP-binding protein</fullName>
    </submittedName>
</protein>
<reference evidence="11 12" key="1">
    <citation type="submission" date="2018-01" db="EMBL/GenBank/DDBJ databases">
        <title>Halomonas endophytica sp. nov., isolated from storage liquid in the stems of Populus euphratica.</title>
        <authorList>
            <person name="Chen C."/>
        </authorList>
    </citation>
    <scope>NUCLEOTIDE SEQUENCE [LARGE SCALE GENOMIC DNA]</scope>
    <source>
        <strain evidence="11 12">MC28</strain>
    </source>
</reference>
<evidence type="ECO:0000256" key="6">
    <source>
        <dbReference type="ARBA" id="ARBA00022741"/>
    </source>
</evidence>
<dbReference type="PROSITE" id="PS50893">
    <property type="entry name" value="ABC_TRANSPORTER_2"/>
    <property type="match status" value="2"/>
</dbReference>
<sequence>MTEQRLLTVSDLAIHYRTGAGPVQAVDGIDFDLRPGEALGLVGESGCGKTTAAKAMLRLLPPNGEVPRGRIDFDGRNLVELDPEAMRKVRWKEIAWISQAAMNALDPVYTVGDQILEAMNAHVKIKRSEAWAHAEDLFRAVGIDPGRLSAYPHEMSGGMKQRAVIAMALALDPKLIIADEPTTALDVVTQAQILARLSKLRRERGMGLLFITHDISVVVQTCDRVAVMYGGQIMETGPVRDVFGTPFHPYTMGLTNAFPTLEGAQRELISIPGSPPDLLDPPAGCRFAERCPFATERCTGETPPLLSVGEDRRSACHYPEQAEAFRVKAARNDTWAVVGERLNEPVQGAGSIEHVDAETPLLLEVEALRKHFPVEQGFLDGLRGRHKDRKVHAVDDISFDLREGEILGLAGESGSGKTTTGEMLVRLQDITAGEIRFDGVDIAKLAGRDLKAFRRSAQMIFQDPYQTLNPRFTIFDIVGEPLVIHRLAEGEALERKVVESLERAGLKPAEIYRDRFPHELSGGQRQRVAIARAIVLEPRLIVADEPVSMLDVSIRAGVLNLMHRFRNELGISFVYVSHDLPTIRYVADRVAIMYLGEIVEVGPTEKVIHERKHPYTQLLLDASPEPDPTVVKPPLESAGEIPSAVDPPNGCHFHTRCPRAMSHCGWEGRDVVTAMSEWRIAGKEVRHLGAPEVAGLDVYLPVRGGDLDAARQELTAILTAKHPSLAEAAEVSSDGSVALAVHFTSQVSPQRRLIAREHSVACYLYEREGSLGS</sequence>
<dbReference type="Pfam" id="PF08352">
    <property type="entry name" value="oligo_HPY"/>
    <property type="match status" value="2"/>
</dbReference>
<dbReference type="GO" id="GO:0005886">
    <property type="term" value="C:plasma membrane"/>
    <property type="evidence" value="ECO:0007669"/>
    <property type="project" value="UniProtKB-SubCell"/>
</dbReference>
<evidence type="ECO:0000259" key="10">
    <source>
        <dbReference type="PROSITE" id="PS50893"/>
    </source>
</evidence>
<dbReference type="InterPro" id="IPR013563">
    <property type="entry name" value="Oligopep_ABC_C"/>
</dbReference>
<proteinExistence type="inferred from homology"/>
<dbReference type="Pfam" id="PF00005">
    <property type="entry name" value="ABC_tran"/>
    <property type="match status" value="2"/>
</dbReference>
<dbReference type="SUPFAM" id="SSF52540">
    <property type="entry name" value="P-loop containing nucleoside triphosphate hydrolases"/>
    <property type="match status" value="2"/>
</dbReference>
<keyword evidence="7 11" id="KW-0067">ATP-binding</keyword>
<dbReference type="InterPro" id="IPR003593">
    <property type="entry name" value="AAA+_ATPase"/>
</dbReference>
<accession>A0A2N7U1S3</accession>
<dbReference type="EMBL" id="PNRF01000028">
    <property type="protein sequence ID" value="PMR74378.1"/>
    <property type="molecule type" value="Genomic_DNA"/>
</dbReference>
<dbReference type="NCBIfam" id="TIGR01727">
    <property type="entry name" value="oligo_HPY"/>
    <property type="match status" value="2"/>
</dbReference>
<dbReference type="SMART" id="SM00382">
    <property type="entry name" value="AAA"/>
    <property type="match status" value="2"/>
</dbReference>